<dbReference type="Gene3D" id="2.60.40.10">
    <property type="entry name" value="Immunoglobulins"/>
    <property type="match status" value="5"/>
</dbReference>
<dbReference type="InterPro" id="IPR036116">
    <property type="entry name" value="FN3_sf"/>
</dbReference>
<feature type="domain" description="Ig-like" evidence="14">
    <location>
        <begin position="117"/>
        <end position="205"/>
    </location>
</feature>
<evidence type="ECO:0000256" key="12">
    <source>
        <dbReference type="SAM" id="Phobius"/>
    </source>
</evidence>
<evidence type="ECO:0000256" key="4">
    <source>
        <dbReference type="ARBA" id="ARBA00022737"/>
    </source>
</evidence>
<protein>
    <recommendedName>
        <fullName evidence="18">Neural cell adhesion molecule 1-like</fullName>
    </recommendedName>
</protein>
<comment type="subcellular location">
    <subcellularLocation>
        <location evidence="1">Membrane</location>
        <topology evidence="1">Single-pass membrane protein</topology>
    </subcellularLocation>
</comment>
<dbReference type="PANTHER" id="PTHR45080:SF29">
    <property type="entry name" value="NEURAL CELL ADHESION MOLECULE 1-LIKE ISOFORM X1"/>
    <property type="match status" value="1"/>
</dbReference>
<dbReference type="InterPro" id="IPR003598">
    <property type="entry name" value="Ig_sub2"/>
</dbReference>
<keyword evidence="6 12" id="KW-1133">Transmembrane helix</keyword>
<keyword evidence="8" id="KW-1015">Disulfide bond</keyword>
<evidence type="ECO:0000256" key="2">
    <source>
        <dbReference type="ARBA" id="ARBA00022692"/>
    </source>
</evidence>
<dbReference type="AlphaFoldDB" id="A0ABD1JBB9"/>
<evidence type="ECO:0000256" key="13">
    <source>
        <dbReference type="SAM" id="SignalP"/>
    </source>
</evidence>
<evidence type="ECO:0000256" key="8">
    <source>
        <dbReference type="ARBA" id="ARBA00023157"/>
    </source>
</evidence>
<feature type="domain" description="Ig-like" evidence="14">
    <location>
        <begin position="22"/>
        <end position="111"/>
    </location>
</feature>
<name>A0ABD1JBB9_9TELE</name>
<dbReference type="InterPro" id="IPR003961">
    <property type="entry name" value="FN3_dom"/>
</dbReference>
<evidence type="ECO:0000256" key="7">
    <source>
        <dbReference type="ARBA" id="ARBA00023136"/>
    </source>
</evidence>
<dbReference type="SUPFAM" id="SSF48726">
    <property type="entry name" value="Immunoglobulin"/>
    <property type="match status" value="4"/>
</dbReference>
<feature type="domain" description="Ig-like" evidence="14">
    <location>
        <begin position="303"/>
        <end position="391"/>
    </location>
</feature>
<feature type="domain" description="Ig-like" evidence="14">
    <location>
        <begin position="211"/>
        <end position="300"/>
    </location>
</feature>
<dbReference type="SUPFAM" id="SSF49265">
    <property type="entry name" value="Fibronectin type III"/>
    <property type="match status" value="1"/>
</dbReference>
<dbReference type="EMBL" id="JBHFQA010000017">
    <property type="protein sequence ID" value="KAL2084473.1"/>
    <property type="molecule type" value="Genomic_DNA"/>
</dbReference>
<proteinExistence type="predicted"/>
<dbReference type="InterPro" id="IPR050958">
    <property type="entry name" value="Cell_Adh-Cytoskel_Orgn"/>
</dbReference>
<dbReference type="InterPro" id="IPR003599">
    <property type="entry name" value="Ig_sub"/>
</dbReference>
<keyword evidence="2 12" id="KW-0812">Transmembrane</keyword>
<dbReference type="FunFam" id="2.60.40.10:FF:000032">
    <property type="entry name" value="palladin isoform X1"/>
    <property type="match status" value="1"/>
</dbReference>
<feature type="signal peptide" evidence="13">
    <location>
        <begin position="1"/>
        <end position="22"/>
    </location>
</feature>
<keyword evidence="3 13" id="KW-0732">Signal</keyword>
<dbReference type="Pfam" id="PF13927">
    <property type="entry name" value="Ig_3"/>
    <property type="match status" value="2"/>
</dbReference>
<dbReference type="SMART" id="SM00406">
    <property type="entry name" value="IGv"/>
    <property type="match status" value="3"/>
</dbReference>
<dbReference type="PROSITE" id="PS50835">
    <property type="entry name" value="IG_LIKE"/>
    <property type="match status" value="4"/>
</dbReference>
<dbReference type="PROSITE" id="PS50853">
    <property type="entry name" value="FN3"/>
    <property type="match status" value="1"/>
</dbReference>
<evidence type="ECO:0008006" key="18">
    <source>
        <dbReference type="Google" id="ProtNLM"/>
    </source>
</evidence>
<dbReference type="InterPro" id="IPR036179">
    <property type="entry name" value="Ig-like_dom_sf"/>
</dbReference>
<evidence type="ECO:0000256" key="6">
    <source>
        <dbReference type="ARBA" id="ARBA00022989"/>
    </source>
</evidence>
<dbReference type="InterPro" id="IPR013783">
    <property type="entry name" value="Ig-like_fold"/>
</dbReference>
<evidence type="ECO:0000259" key="15">
    <source>
        <dbReference type="PROSITE" id="PS50853"/>
    </source>
</evidence>
<evidence type="ECO:0000256" key="5">
    <source>
        <dbReference type="ARBA" id="ARBA00022889"/>
    </source>
</evidence>
<reference evidence="16 17" key="1">
    <citation type="submission" date="2024-09" db="EMBL/GenBank/DDBJ databases">
        <title>A chromosome-level genome assembly of Gray's grenadier anchovy, Coilia grayii.</title>
        <authorList>
            <person name="Fu Z."/>
        </authorList>
    </citation>
    <scope>NUCLEOTIDE SEQUENCE [LARGE SCALE GENOMIC DNA]</scope>
    <source>
        <strain evidence="16">G4</strain>
        <tissue evidence="16">Muscle</tissue>
    </source>
</reference>
<sequence length="608" mass="65622">MAAVRLLLRFCVLLKYWTLTDATLAIVFSDPADVEVGGEKLLLCKDQDGKEGTITWFHNGEEVEEDNEHLVVRKIDETSSELSIKYATLAQSGSYTCKCEYDLVADKRSVEIFVYGPISFGQTATYHEFLKGSTAIIPCLASGEPAVEVRWYQSSKRLVTDGQPRITILPDMSLQIANVQRDDRGLYTCNATIKGRPVFRVLDISVVIIIPPLVEIRVNKKSVKSGRDATVSIFCATSGEPQPNISWAMPTSFDPERHKFNSDKSELTITSVKPEDRGEYVCTATNKIDEVNATAFLDVTEHPVVILSHAEVQVKPAEMVSVSCNISGYPVPTLKWIKKGSDGMTGLSSSGRIRVKGSNLIFDNVAPSDGGLYSCIANSSSGIQEEDFSLQTYPGKPTQVSVKGGAAAATFSLGLPVVDGGSPITNYILQWRQDAQQEWNETVVEATDPLVATPLLPYNTYSLRLAARNAVGAGEFSESCDVRTLGAPTKPGLGKGGVVGIVMLIFLILLIAVDATCCYANRCGMLMFLAVKLFGQKVPGLKSMEEGDGNGMTIDMKVDGLASPRGSIPKGQAQNGQPTGVQSEVTCDKASLTKFEKEPANGDPTTDA</sequence>
<evidence type="ECO:0000256" key="1">
    <source>
        <dbReference type="ARBA" id="ARBA00004167"/>
    </source>
</evidence>
<feature type="transmembrane region" description="Helical" evidence="12">
    <location>
        <begin position="498"/>
        <end position="520"/>
    </location>
</feature>
<keyword evidence="5" id="KW-0130">Cell adhesion</keyword>
<accession>A0ABD1JBB9</accession>
<dbReference type="SMART" id="SM00409">
    <property type="entry name" value="IG"/>
    <property type="match status" value="4"/>
</dbReference>
<feature type="domain" description="Fibronectin type-III" evidence="15">
    <location>
        <begin position="393"/>
        <end position="487"/>
    </location>
</feature>
<dbReference type="InterPro" id="IPR009138">
    <property type="entry name" value="Neural_cell_adh"/>
</dbReference>
<dbReference type="InterPro" id="IPR013106">
    <property type="entry name" value="Ig_V-set"/>
</dbReference>
<organism evidence="16 17">
    <name type="scientific">Coilia grayii</name>
    <name type="common">Gray's grenadier anchovy</name>
    <dbReference type="NCBI Taxonomy" id="363190"/>
    <lineage>
        <taxon>Eukaryota</taxon>
        <taxon>Metazoa</taxon>
        <taxon>Chordata</taxon>
        <taxon>Craniata</taxon>
        <taxon>Vertebrata</taxon>
        <taxon>Euteleostomi</taxon>
        <taxon>Actinopterygii</taxon>
        <taxon>Neopterygii</taxon>
        <taxon>Teleostei</taxon>
        <taxon>Clupei</taxon>
        <taxon>Clupeiformes</taxon>
        <taxon>Clupeoidei</taxon>
        <taxon>Engraulidae</taxon>
        <taxon>Coilinae</taxon>
        <taxon>Coilia</taxon>
    </lineage>
</organism>
<evidence type="ECO:0000313" key="17">
    <source>
        <dbReference type="Proteomes" id="UP001591681"/>
    </source>
</evidence>
<dbReference type="GO" id="GO:0007155">
    <property type="term" value="P:cell adhesion"/>
    <property type="evidence" value="ECO:0007669"/>
    <property type="project" value="UniProtKB-KW"/>
</dbReference>
<feature type="compositionally biased region" description="Polar residues" evidence="11">
    <location>
        <begin position="572"/>
        <end position="585"/>
    </location>
</feature>
<evidence type="ECO:0000256" key="9">
    <source>
        <dbReference type="ARBA" id="ARBA00023180"/>
    </source>
</evidence>
<evidence type="ECO:0000256" key="11">
    <source>
        <dbReference type="SAM" id="MobiDB-lite"/>
    </source>
</evidence>
<dbReference type="Proteomes" id="UP001591681">
    <property type="component" value="Unassembled WGS sequence"/>
</dbReference>
<keyword evidence="17" id="KW-1185">Reference proteome</keyword>
<keyword evidence="4" id="KW-0677">Repeat</keyword>
<evidence type="ECO:0000313" key="16">
    <source>
        <dbReference type="EMBL" id="KAL2084473.1"/>
    </source>
</evidence>
<dbReference type="SMART" id="SM00060">
    <property type="entry name" value="FN3"/>
    <property type="match status" value="1"/>
</dbReference>
<evidence type="ECO:0000259" key="14">
    <source>
        <dbReference type="PROSITE" id="PS50835"/>
    </source>
</evidence>
<dbReference type="InterPro" id="IPR013098">
    <property type="entry name" value="Ig_I-set"/>
</dbReference>
<evidence type="ECO:0000256" key="10">
    <source>
        <dbReference type="ARBA" id="ARBA00023319"/>
    </source>
</evidence>
<evidence type="ECO:0000256" key="3">
    <source>
        <dbReference type="ARBA" id="ARBA00022729"/>
    </source>
</evidence>
<dbReference type="PRINTS" id="PR01838">
    <property type="entry name" value="NCAMFAMILY"/>
</dbReference>
<dbReference type="PANTHER" id="PTHR45080">
    <property type="entry name" value="CONTACTIN 5"/>
    <property type="match status" value="1"/>
</dbReference>
<feature type="chain" id="PRO_5044860790" description="Neural cell adhesion molecule 1-like" evidence="13">
    <location>
        <begin position="23"/>
        <end position="608"/>
    </location>
</feature>
<comment type="caution">
    <text evidence="16">The sequence shown here is derived from an EMBL/GenBank/DDBJ whole genome shotgun (WGS) entry which is preliminary data.</text>
</comment>
<gene>
    <name evidence="16" type="ORF">ACEWY4_019991</name>
</gene>
<dbReference type="SMART" id="SM00408">
    <property type="entry name" value="IGc2"/>
    <property type="match status" value="4"/>
</dbReference>
<dbReference type="Pfam" id="PF00041">
    <property type="entry name" value="fn3"/>
    <property type="match status" value="1"/>
</dbReference>
<dbReference type="GO" id="GO:0005886">
    <property type="term" value="C:plasma membrane"/>
    <property type="evidence" value="ECO:0007669"/>
    <property type="project" value="UniProtKB-ARBA"/>
</dbReference>
<feature type="region of interest" description="Disordered" evidence="11">
    <location>
        <begin position="561"/>
        <end position="585"/>
    </location>
</feature>
<keyword evidence="10" id="KW-0393">Immunoglobulin domain</keyword>
<keyword evidence="7 12" id="KW-0472">Membrane</keyword>
<keyword evidence="9" id="KW-0325">Glycoprotein</keyword>
<dbReference type="Pfam" id="PF07679">
    <property type="entry name" value="I-set"/>
    <property type="match status" value="2"/>
</dbReference>
<dbReference type="CDD" id="cd00063">
    <property type="entry name" value="FN3"/>
    <property type="match status" value="1"/>
</dbReference>
<dbReference type="InterPro" id="IPR007110">
    <property type="entry name" value="Ig-like_dom"/>
</dbReference>